<proteinExistence type="predicted"/>
<dbReference type="InterPro" id="IPR036249">
    <property type="entry name" value="Thioredoxin-like_sf"/>
</dbReference>
<evidence type="ECO:0000313" key="6">
    <source>
        <dbReference type="EMBL" id="AHF17657.1"/>
    </source>
</evidence>
<protein>
    <recommendedName>
        <fullName evidence="5">Thioredoxin domain-containing protein</fullName>
    </recommendedName>
</protein>
<reference evidence="6 7" key="1">
    <citation type="submission" date="2013-12" db="EMBL/GenBank/DDBJ databases">
        <authorList>
            <consortium name="DOE Joint Genome Institute"/>
            <person name="Eisen J."/>
            <person name="Huntemann M."/>
            <person name="Han J."/>
            <person name="Chen A."/>
            <person name="Kyrpides N."/>
            <person name="Mavromatis K."/>
            <person name="Markowitz V."/>
            <person name="Palaniappan K."/>
            <person name="Ivanova N."/>
            <person name="Schaumberg A."/>
            <person name="Pati A."/>
            <person name="Liolios K."/>
            <person name="Nordberg H.P."/>
            <person name="Cantor M.N."/>
            <person name="Hua S.X."/>
            <person name="Woyke T."/>
        </authorList>
    </citation>
    <scope>NUCLEOTIDE SEQUENCE [LARGE SCALE GENOMIC DNA]</scope>
    <source>
        <strain evidence="7">DSM 19437</strain>
    </source>
</reference>
<dbReference type="InterPro" id="IPR050553">
    <property type="entry name" value="Thioredoxin_ResA/DsbE_sf"/>
</dbReference>
<dbReference type="GO" id="GO:0016491">
    <property type="term" value="F:oxidoreductase activity"/>
    <property type="evidence" value="ECO:0007669"/>
    <property type="project" value="InterPro"/>
</dbReference>
<accession>W0F3V3</accession>
<keyword evidence="3" id="KW-1015">Disulfide bond</keyword>
<dbReference type="InterPro" id="IPR013766">
    <property type="entry name" value="Thioredoxin_domain"/>
</dbReference>
<dbReference type="CDD" id="cd02966">
    <property type="entry name" value="TlpA_like_family"/>
    <property type="match status" value="1"/>
</dbReference>
<dbReference type="HOGENOM" id="CLU_1453017_0_0_10"/>
<dbReference type="STRING" id="929713.NIASO_11820"/>
<dbReference type="eggNOG" id="COG0526">
    <property type="taxonomic scope" value="Bacteria"/>
</dbReference>
<keyword evidence="2" id="KW-0201">Cytochrome c-type biogenesis</keyword>
<feature type="domain" description="Thioredoxin" evidence="5">
    <location>
        <begin position="12"/>
        <end position="186"/>
    </location>
</feature>
<dbReference type="PANTHER" id="PTHR42852">
    <property type="entry name" value="THIOL:DISULFIDE INTERCHANGE PROTEIN DSBE"/>
    <property type="match status" value="1"/>
</dbReference>
<dbReference type="Proteomes" id="UP000003586">
    <property type="component" value="Chromosome"/>
</dbReference>
<evidence type="ECO:0000256" key="4">
    <source>
        <dbReference type="ARBA" id="ARBA00023284"/>
    </source>
</evidence>
<dbReference type="GO" id="GO:0030313">
    <property type="term" value="C:cell envelope"/>
    <property type="evidence" value="ECO:0007669"/>
    <property type="project" value="UniProtKB-SubCell"/>
</dbReference>
<dbReference type="InterPro" id="IPR013740">
    <property type="entry name" value="Redoxin"/>
</dbReference>
<name>W0F3V3_9BACT</name>
<sequence length="186" mass="21607">MKYFLAFFFFFTVVNNPVPAQNNPSLIKDTAVIDKNSYAPDLEFFTDYSKINSLKQLREKLKGSPVFIDLWASWCGPCRREFYYKDSLDAFLKDQGVKMLYLSMDDEAHETQWKDLLKFLKMGGMHMRANTALQYDLSRIIWKQNGGFSIPRYILLSKEGTVLSNKMLRPSDGALLYQQIRSLLGK</sequence>
<evidence type="ECO:0000259" key="5">
    <source>
        <dbReference type="PROSITE" id="PS51352"/>
    </source>
</evidence>
<dbReference type="KEGG" id="nso:NIASO_11820"/>
<keyword evidence="7" id="KW-1185">Reference proteome</keyword>
<dbReference type="PROSITE" id="PS51352">
    <property type="entry name" value="THIOREDOXIN_2"/>
    <property type="match status" value="1"/>
</dbReference>
<evidence type="ECO:0000256" key="1">
    <source>
        <dbReference type="ARBA" id="ARBA00004196"/>
    </source>
</evidence>
<evidence type="ECO:0000256" key="3">
    <source>
        <dbReference type="ARBA" id="ARBA00023157"/>
    </source>
</evidence>
<evidence type="ECO:0000256" key="2">
    <source>
        <dbReference type="ARBA" id="ARBA00022748"/>
    </source>
</evidence>
<organism evidence="6 7">
    <name type="scientific">Niabella soli DSM 19437</name>
    <dbReference type="NCBI Taxonomy" id="929713"/>
    <lineage>
        <taxon>Bacteria</taxon>
        <taxon>Pseudomonadati</taxon>
        <taxon>Bacteroidota</taxon>
        <taxon>Chitinophagia</taxon>
        <taxon>Chitinophagales</taxon>
        <taxon>Chitinophagaceae</taxon>
        <taxon>Niabella</taxon>
    </lineage>
</organism>
<dbReference type="SUPFAM" id="SSF52833">
    <property type="entry name" value="Thioredoxin-like"/>
    <property type="match status" value="1"/>
</dbReference>
<keyword evidence="4" id="KW-0676">Redox-active center</keyword>
<dbReference type="Pfam" id="PF08534">
    <property type="entry name" value="Redoxin"/>
    <property type="match status" value="1"/>
</dbReference>
<dbReference type="PANTHER" id="PTHR42852:SF6">
    <property type="entry name" value="THIOL:DISULFIDE INTERCHANGE PROTEIN DSBE"/>
    <property type="match status" value="1"/>
</dbReference>
<gene>
    <name evidence="6" type="ORF">NIASO_11820</name>
</gene>
<dbReference type="Gene3D" id="3.40.30.10">
    <property type="entry name" value="Glutaredoxin"/>
    <property type="match status" value="1"/>
</dbReference>
<dbReference type="GO" id="GO:0017004">
    <property type="term" value="P:cytochrome complex assembly"/>
    <property type="evidence" value="ECO:0007669"/>
    <property type="project" value="UniProtKB-KW"/>
</dbReference>
<comment type="subcellular location">
    <subcellularLocation>
        <location evidence="1">Cell envelope</location>
    </subcellularLocation>
</comment>
<dbReference type="EMBL" id="CP007035">
    <property type="protein sequence ID" value="AHF17657.1"/>
    <property type="molecule type" value="Genomic_DNA"/>
</dbReference>
<evidence type="ECO:0000313" key="7">
    <source>
        <dbReference type="Proteomes" id="UP000003586"/>
    </source>
</evidence>
<dbReference type="RefSeq" id="WP_025298882.1">
    <property type="nucleotide sequence ID" value="NZ_CP007035.1"/>
</dbReference>
<dbReference type="AlphaFoldDB" id="W0F3V3"/>